<organism evidence="2 3">
    <name type="scientific">Gossypium armourianum</name>
    <dbReference type="NCBI Taxonomy" id="34283"/>
    <lineage>
        <taxon>Eukaryota</taxon>
        <taxon>Viridiplantae</taxon>
        <taxon>Streptophyta</taxon>
        <taxon>Embryophyta</taxon>
        <taxon>Tracheophyta</taxon>
        <taxon>Spermatophyta</taxon>
        <taxon>Magnoliopsida</taxon>
        <taxon>eudicotyledons</taxon>
        <taxon>Gunneridae</taxon>
        <taxon>Pentapetalae</taxon>
        <taxon>rosids</taxon>
        <taxon>malvids</taxon>
        <taxon>Malvales</taxon>
        <taxon>Malvaceae</taxon>
        <taxon>Malvoideae</taxon>
        <taxon>Gossypium</taxon>
    </lineage>
</organism>
<gene>
    <name evidence="2" type="ORF">Goarm_020755</name>
</gene>
<keyword evidence="1" id="KW-0472">Membrane</keyword>
<reference evidence="2 3" key="1">
    <citation type="journal article" date="2019" name="Genome Biol. Evol.">
        <title>Insights into the evolution of the New World diploid cottons (Gossypium, subgenus Houzingenia) based on genome sequencing.</title>
        <authorList>
            <person name="Grover C.E."/>
            <person name="Arick M.A. 2nd"/>
            <person name="Thrash A."/>
            <person name="Conover J.L."/>
            <person name="Sanders W.S."/>
            <person name="Peterson D.G."/>
            <person name="Frelichowski J.E."/>
            <person name="Scheffler J.A."/>
            <person name="Scheffler B.E."/>
            <person name="Wendel J.F."/>
        </authorList>
    </citation>
    <scope>NUCLEOTIDE SEQUENCE [LARGE SCALE GENOMIC DNA]</scope>
    <source>
        <strain evidence="2">6</strain>
        <tissue evidence="2">Leaf</tissue>
    </source>
</reference>
<keyword evidence="3" id="KW-1185">Reference proteome</keyword>
<name>A0A7J9IPN6_9ROSI</name>
<keyword evidence="1" id="KW-1133">Transmembrane helix</keyword>
<keyword evidence="1" id="KW-0812">Transmembrane</keyword>
<protein>
    <submittedName>
        <fullName evidence="2">Uncharacterized protein</fullName>
    </submittedName>
</protein>
<comment type="caution">
    <text evidence="2">The sequence shown here is derived from an EMBL/GenBank/DDBJ whole genome shotgun (WGS) entry which is preliminary data.</text>
</comment>
<feature type="non-terminal residue" evidence="2">
    <location>
        <position position="110"/>
    </location>
</feature>
<dbReference type="AlphaFoldDB" id="A0A7J9IPN6"/>
<dbReference type="EMBL" id="JABFAE010000002">
    <property type="protein sequence ID" value="MBA0824071.1"/>
    <property type="molecule type" value="Genomic_DNA"/>
</dbReference>
<evidence type="ECO:0000313" key="2">
    <source>
        <dbReference type="EMBL" id="MBA0824071.1"/>
    </source>
</evidence>
<feature type="transmembrane region" description="Helical" evidence="1">
    <location>
        <begin position="23"/>
        <end position="47"/>
    </location>
</feature>
<sequence length="110" mass="12727">IKKIHLFLLLDCGRQLELVVRRWNGTVCYGSLYIFPSIFLLLGWSFLIDSQLKIVCLLLGFWLIFVAFSVWMLQRDVIIFYLSVVFQGRCGSQFCAFALFIGSWEFGGKS</sequence>
<evidence type="ECO:0000313" key="3">
    <source>
        <dbReference type="Proteomes" id="UP000593575"/>
    </source>
</evidence>
<feature type="transmembrane region" description="Helical" evidence="1">
    <location>
        <begin position="54"/>
        <end position="72"/>
    </location>
</feature>
<dbReference type="Proteomes" id="UP000593575">
    <property type="component" value="Unassembled WGS sequence"/>
</dbReference>
<evidence type="ECO:0000256" key="1">
    <source>
        <dbReference type="SAM" id="Phobius"/>
    </source>
</evidence>
<feature type="transmembrane region" description="Helical" evidence="1">
    <location>
        <begin position="78"/>
        <end position="101"/>
    </location>
</feature>
<accession>A0A7J9IPN6</accession>
<proteinExistence type="predicted"/>